<feature type="active site" description="Acyl-thioester intermediate" evidence="2">
    <location>
        <position position="233"/>
    </location>
</feature>
<dbReference type="EMBL" id="CZBX01000001">
    <property type="protein sequence ID" value="CUQ80577.1"/>
    <property type="molecule type" value="Genomic_DNA"/>
</dbReference>
<dbReference type="CDD" id="cd05826">
    <property type="entry name" value="Sortase_B"/>
    <property type="match status" value="1"/>
</dbReference>
<feature type="active site" description="Proton donor/acceptor" evidence="2">
    <location>
        <position position="136"/>
    </location>
</feature>
<evidence type="ECO:0000313" key="3">
    <source>
        <dbReference type="EMBL" id="CUQ80577.1"/>
    </source>
</evidence>
<keyword evidence="1" id="KW-0378">Hydrolase</keyword>
<dbReference type="InterPro" id="IPR009835">
    <property type="entry name" value="SrtB"/>
</dbReference>
<dbReference type="AlphaFoldDB" id="A0A174Z3U6"/>
<dbReference type="InterPro" id="IPR023365">
    <property type="entry name" value="Sortase_dom-sf"/>
</dbReference>
<name>A0A174Z3U6_9FIRM</name>
<dbReference type="Proteomes" id="UP000078383">
    <property type="component" value="Unassembled WGS sequence"/>
</dbReference>
<evidence type="ECO:0000256" key="1">
    <source>
        <dbReference type="ARBA" id="ARBA00022801"/>
    </source>
</evidence>
<dbReference type="GO" id="GO:0016787">
    <property type="term" value="F:hydrolase activity"/>
    <property type="evidence" value="ECO:0007669"/>
    <property type="project" value="UniProtKB-KW"/>
</dbReference>
<gene>
    <name evidence="3" type="ORF">ERS852502_00037</name>
</gene>
<proteinExistence type="predicted"/>
<dbReference type="SUPFAM" id="SSF63817">
    <property type="entry name" value="Sortase"/>
    <property type="match status" value="1"/>
</dbReference>
<evidence type="ECO:0000256" key="2">
    <source>
        <dbReference type="PIRSR" id="PIRSR605754-1"/>
    </source>
</evidence>
<protein>
    <submittedName>
        <fullName evidence="3">Sortase (Surface protein transpeptidase)</fullName>
    </submittedName>
</protein>
<dbReference type="PROSITE" id="PS51257">
    <property type="entry name" value="PROKAR_LIPOPROTEIN"/>
    <property type="match status" value="1"/>
</dbReference>
<evidence type="ECO:0000313" key="4">
    <source>
        <dbReference type="Proteomes" id="UP000078383"/>
    </source>
</evidence>
<organism evidence="3 4">
    <name type="scientific">[Ruminococcus] torques</name>
    <dbReference type="NCBI Taxonomy" id="33039"/>
    <lineage>
        <taxon>Bacteria</taxon>
        <taxon>Bacillati</taxon>
        <taxon>Bacillota</taxon>
        <taxon>Clostridia</taxon>
        <taxon>Lachnospirales</taxon>
        <taxon>Lachnospiraceae</taxon>
        <taxon>Mediterraneibacter</taxon>
    </lineage>
</organism>
<dbReference type="Pfam" id="PF04203">
    <property type="entry name" value="Sortase"/>
    <property type="match status" value="1"/>
</dbReference>
<reference evidence="3 4" key="1">
    <citation type="submission" date="2015-09" db="EMBL/GenBank/DDBJ databases">
        <authorList>
            <consortium name="Pathogen Informatics"/>
        </authorList>
    </citation>
    <scope>NUCLEOTIDE SEQUENCE [LARGE SCALE GENOMIC DNA]</scope>
    <source>
        <strain evidence="3 4">2789STDY5834889</strain>
    </source>
</reference>
<accession>A0A174Z3U6</accession>
<sequence>MKKNIYKIIAIIAGVAAVACAAVGGYKYYQEKHAGDNYEEVRETVKKETEPAPVEEKAPVEIPIDFAALQEQNPEVYAWIQIQDTNIDYPILQREGDNGYYLDHTIDGEKKTEGSIFTEDYNSKDFEDPNTVIYGHDMKNGSMFQNLLSYQDKDFFDNHKDVIIYTPDAIRHYQVFAAYLYDDRHLMQSFDFNIKSVYQAYLDSIFAIRDMSAKIDTSQNVSVDDKIITLSTCYGNQSDKRFLVQAVLVSIEK</sequence>
<dbReference type="Gene3D" id="2.40.260.10">
    <property type="entry name" value="Sortase"/>
    <property type="match status" value="1"/>
</dbReference>
<dbReference type="InterPro" id="IPR005754">
    <property type="entry name" value="Sortase"/>
</dbReference>
<dbReference type="NCBIfam" id="TIGR03064">
    <property type="entry name" value="sortase_srtB"/>
    <property type="match status" value="1"/>
</dbReference>